<protein>
    <submittedName>
        <fullName evidence="3">Toll/interleukin-1 receptor domain-containing protein</fullName>
    </submittedName>
</protein>
<evidence type="ECO:0000259" key="2">
    <source>
        <dbReference type="PROSITE" id="PS50104"/>
    </source>
</evidence>
<name>A0ABV3TSU3_9GAMM</name>
<evidence type="ECO:0000256" key="1">
    <source>
        <dbReference type="SAM" id="MobiDB-lite"/>
    </source>
</evidence>
<dbReference type="Proteomes" id="UP001557484">
    <property type="component" value="Unassembled WGS sequence"/>
</dbReference>
<feature type="region of interest" description="Disordered" evidence="1">
    <location>
        <begin position="136"/>
        <end position="158"/>
    </location>
</feature>
<feature type="compositionally biased region" description="Low complexity" evidence="1">
    <location>
        <begin position="140"/>
        <end position="153"/>
    </location>
</feature>
<dbReference type="Pfam" id="PF13676">
    <property type="entry name" value="TIR_2"/>
    <property type="match status" value="1"/>
</dbReference>
<proteinExistence type="predicted"/>
<reference evidence="3 4" key="1">
    <citation type="journal article" date="2011" name="Int. J. Syst. Evol. Microbiol.">
        <title>Zhongshania antarctica gen. nov., sp. nov. and Zhongshania guokunii sp. nov., gammaproteobacteria respectively isolated from coastal attached (fast) ice and surface seawater of the Antarctic.</title>
        <authorList>
            <person name="Li H.J."/>
            <person name="Zhang X.Y."/>
            <person name="Chen C.X."/>
            <person name="Zhang Y.J."/>
            <person name="Gao Z.M."/>
            <person name="Yu Y."/>
            <person name="Chen X.L."/>
            <person name="Chen B."/>
            <person name="Zhang Y.Z."/>
        </authorList>
    </citation>
    <scope>NUCLEOTIDE SEQUENCE [LARGE SCALE GENOMIC DNA]</scope>
    <source>
        <strain evidence="3 4">R06B22</strain>
    </source>
</reference>
<dbReference type="RefSeq" id="WP_368374794.1">
    <property type="nucleotide sequence ID" value="NZ_JBFRYB010000001.1"/>
</dbReference>
<dbReference type="SUPFAM" id="SSF52200">
    <property type="entry name" value="Toll/Interleukin receptor TIR domain"/>
    <property type="match status" value="1"/>
</dbReference>
<evidence type="ECO:0000313" key="4">
    <source>
        <dbReference type="Proteomes" id="UP001557484"/>
    </source>
</evidence>
<evidence type="ECO:0000313" key="3">
    <source>
        <dbReference type="EMBL" id="MEX1664673.1"/>
    </source>
</evidence>
<sequence>MSSVFLSHNSKDKPWVRNLAERLIADEVIVWLDEAEINIGDSLIEKISAGIHDMRFVAAIISKNSVESSWVQKEISIAMSKEISGREVTVLPLVIDNCDLPTSLSDKLYADFTNPNEFEISYSKLLRALGVEETPKAIKQQKSSQPKQSKPQSLPGDVPHEQEIKIVGIVKERTKQDREYSGLQDYYLQLSKTPSRDWVHFFDQSRGFARHSMWRRAWIEGDCIVVKCALDELNRYHLKDLKHDVAEANRELEKHIDEYNANSRIQAELEEAKRIERDKHLDDLDFS</sequence>
<dbReference type="InterPro" id="IPR035897">
    <property type="entry name" value="Toll_tir_struct_dom_sf"/>
</dbReference>
<keyword evidence="3" id="KW-0675">Receptor</keyword>
<gene>
    <name evidence="3" type="ORF">AB4875_04180</name>
</gene>
<dbReference type="InterPro" id="IPR000157">
    <property type="entry name" value="TIR_dom"/>
</dbReference>
<dbReference type="Gene3D" id="3.40.50.10140">
    <property type="entry name" value="Toll/interleukin-1 receptor homology (TIR) domain"/>
    <property type="match status" value="1"/>
</dbReference>
<comment type="caution">
    <text evidence="3">The sequence shown here is derived from an EMBL/GenBank/DDBJ whole genome shotgun (WGS) entry which is preliminary data.</text>
</comment>
<dbReference type="SMART" id="SM00255">
    <property type="entry name" value="TIR"/>
    <property type="match status" value="1"/>
</dbReference>
<accession>A0ABV3TSU3</accession>
<dbReference type="PROSITE" id="PS50104">
    <property type="entry name" value="TIR"/>
    <property type="match status" value="1"/>
</dbReference>
<keyword evidence="4" id="KW-1185">Reference proteome</keyword>
<feature type="domain" description="TIR" evidence="2">
    <location>
        <begin position="1"/>
        <end position="126"/>
    </location>
</feature>
<dbReference type="EMBL" id="JBFRYB010000001">
    <property type="protein sequence ID" value="MEX1664673.1"/>
    <property type="molecule type" value="Genomic_DNA"/>
</dbReference>
<organism evidence="3 4">
    <name type="scientific">Zhongshania arctica</name>
    <dbReference type="NCBI Taxonomy" id="3238302"/>
    <lineage>
        <taxon>Bacteria</taxon>
        <taxon>Pseudomonadati</taxon>
        <taxon>Pseudomonadota</taxon>
        <taxon>Gammaproteobacteria</taxon>
        <taxon>Cellvibrionales</taxon>
        <taxon>Spongiibacteraceae</taxon>
        <taxon>Zhongshania</taxon>
    </lineage>
</organism>